<dbReference type="Proteomes" id="UP001220064">
    <property type="component" value="Chromosome"/>
</dbReference>
<gene>
    <name evidence="1" type="ORF">CMASS_02720</name>
</gene>
<dbReference type="EMBL" id="CP063189">
    <property type="protein sequence ID" value="WCZ32003.1"/>
    <property type="molecule type" value="Genomic_DNA"/>
</dbReference>
<protein>
    <submittedName>
        <fullName evidence="1">Uncharacterized protein</fullName>
    </submittedName>
</protein>
<sequence>MPTKTRVYVPATFEMLDQLSKQGAVHARNGWAFSVTPALEEYFTSGDEEEIAYSAFQEAALASIRLLAIGDETFPHRRVVISADVNSSAVHPDPEMGEAVVKLDPAEITPDMLAAIHVDIEESEAATQKAIEAIDAADLADEDAELIVGDALDNFMAFYHPDELPFIVELL</sequence>
<name>A0ABY7U5N6_9CORY</name>
<reference evidence="1 2" key="1">
    <citation type="submission" date="2020-10" db="EMBL/GenBank/DDBJ databases">
        <title>Complete genome sequence of Corynebacterium massiliense DSM 45435, type strain of Corynebacterium massiliense.</title>
        <authorList>
            <person name="Busche T."/>
            <person name="Kalinowski J."/>
            <person name="Ruckert C."/>
        </authorList>
    </citation>
    <scope>NUCLEOTIDE SEQUENCE [LARGE SCALE GENOMIC DNA]</scope>
    <source>
        <strain evidence="1 2">DSM 45435</strain>
    </source>
</reference>
<evidence type="ECO:0000313" key="2">
    <source>
        <dbReference type="Proteomes" id="UP001220064"/>
    </source>
</evidence>
<dbReference type="RefSeq" id="WP_033399690.1">
    <property type="nucleotide sequence ID" value="NZ_ATVG01000013.1"/>
</dbReference>
<accession>A0ABY7U5N6</accession>
<keyword evidence="2" id="KW-1185">Reference proteome</keyword>
<organism evidence="1 2">
    <name type="scientific">Corynebacterium massiliense DSM 45435</name>
    <dbReference type="NCBI Taxonomy" id="1121364"/>
    <lineage>
        <taxon>Bacteria</taxon>
        <taxon>Bacillati</taxon>
        <taxon>Actinomycetota</taxon>
        <taxon>Actinomycetes</taxon>
        <taxon>Mycobacteriales</taxon>
        <taxon>Corynebacteriaceae</taxon>
        <taxon>Corynebacterium</taxon>
    </lineage>
</organism>
<dbReference type="Pfam" id="PF21853">
    <property type="entry name" value="DUF6912"/>
    <property type="match status" value="1"/>
</dbReference>
<proteinExistence type="predicted"/>
<dbReference type="InterPro" id="IPR054206">
    <property type="entry name" value="DUF6912"/>
</dbReference>
<evidence type="ECO:0000313" key="1">
    <source>
        <dbReference type="EMBL" id="WCZ32003.1"/>
    </source>
</evidence>